<organism evidence="7">
    <name type="scientific">marine metagenome</name>
    <dbReference type="NCBI Taxonomy" id="408172"/>
    <lineage>
        <taxon>unclassified sequences</taxon>
        <taxon>metagenomes</taxon>
        <taxon>ecological metagenomes</taxon>
    </lineage>
</organism>
<gene>
    <name evidence="7" type="ORF">METZ01_LOCUS357864</name>
</gene>
<sequence>GEGLGNRFLAHIREVDALAHVVRIFEDENIVHVANRIDPLADIESIQTELALADLETLGRAIERAHTASKGGDKTQLQFLKIFEQARKCLDENLSLRFGSLNPREHAVLEPLCLLTSKPVVYIANAGEEKLAGDRHLDRIRAHAAAEQAEVVVISARIEEEIARLATGDRAAFLREMGFERSGLDRVIRAGYRLLGLHTFFSTSPKEVRAWTIPLGTRAPQAAGKIHTDFERGFIRVETISCNDFLHCLGEQGAKEAGRLRLEGRDYVVQDGDIMKFRFNV</sequence>
<dbReference type="GO" id="GO:0016887">
    <property type="term" value="F:ATP hydrolysis activity"/>
    <property type="evidence" value="ECO:0007669"/>
    <property type="project" value="InterPro"/>
</dbReference>
<dbReference type="CDD" id="cd04867">
    <property type="entry name" value="TGS_YchF_OLA1"/>
    <property type="match status" value="1"/>
</dbReference>
<dbReference type="FunFam" id="3.10.20.30:FF:000001">
    <property type="entry name" value="Ribosome-binding ATPase YchF"/>
    <property type="match status" value="1"/>
</dbReference>
<feature type="domain" description="OBG-type G" evidence="5">
    <location>
        <begin position="1"/>
        <end position="174"/>
    </location>
</feature>
<dbReference type="GO" id="GO:0005737">
    <property type="term" value="C:cytoplasm"/>
    <property type="evidence" value="ECO:0007669"/>
    <property type="project" value="TreeGrafter"/>
</dbReference>
<dbReference type="InterPro" id="IPR012676">
    <property type="entry name" value="TGS-like"/>
</dbReference>
<evidence type="ECO:0000259" key="6">
    <source>
        <dbReference type="PROSITE" id="PS51880"/>
    </source>
</evidence>
<dbReference type="PROSITE" id="PS51880">
    <property type="entry name" value="TGS"/>
    <property type="match status" value="1"/>
</dbReference>
<keyword evidence="3" id="KW-0547">Nucleotide-binding</keyword>
<proteinExistence type="predicted"/>
<evidence type="ECO:0000313" key="7">
    <source>
        <dbReference type="EMBL" id="SVD05010.1"/>
    </source>
</evidence>
<dbReference type="SUPFAM" id="SSF52540">
    <property type="entry name" value="P-loop containing nucleoside triphosphate hydrolases"/>
    <property type="match status" value="1"/>
</dbReference>
<keyword evidence="2" id="KW-0479">Metal-binding</keyword>
<dbReference type="GO" id="GO:0005525">
    <property type="term" value="F:GTP binding"/>
    <property type="evidence" value="ECO:0007669"/>
    <property type="project" value="InterPro"/>
</dbReference>
<name>A0A382S575_9ZZZZ</name>
<dbReference type="InterPro" id="IPR013029">
    <property type="entry name" value="YchF_C"/>
</dbReference>
<evidence type="ECO:0000256" key="3">
    <source>
        <dbReference type="ARBA" id="ARBA00022741"/>
    </source>
</evidence>
<dbReference type="Gene3D" id="1.10.150.300">
    <property type="entry name" value="TGS-like domain"/>
    <property type="match status" value="1"/>
</dbReference>
<dbReference type="InterPro" id="IPR004396">
    <property type="entry name" value="ATPase_YchF/OLA1"/>
</dbReference>
<dbReference type="GO" id="GO:0046872">
    <property type="term" value="F:metal ion binding"/>
    <property type="evidence" value="ECO:0007669"/>
    <property type="project" value="UniProtKB-KW"/>
</dbReference>
<dbReference type="InterPro" id="IPR004095">
    <property type="entry name" value="TGS"/>
</dbReference>
<dbReference type="FunFam" id="1.10.150.300:FF:000001">
    <property type="entry name" value="Ribosome-binding ATPase YchF"/>
    <property type="match status" value="1"/>
</dbReference>
<evidence type="ECO:0000259" key="5">
    <source>
        <dbReference type="PROSITE" id="PS51710"/>
    </source>
</evidence>
<dbReference type="InterPro" id="IPR012675">
    <property type="entry name" value="Beta-grasp_dom_sf"/>
</dbReference>
<dbReference type="NCBIfam" id="TIGR00092">
    <property type="entry name" value="redox-regulated ATPase YchF"/>
    <property type="match status" value="1"/>
</dbReference>
<dbReference type="InterPro" id="IPR027417">
    <property type="entry name" value="P-loop_NTPase"/>
</dbReference>
<feature type="domain" description="TGS" evidence="6">
    <location>
        <begin position="196"/>
        <end position="279"/>
    </location>
</feature>
<keyword evidence="4" id="KW-0067">ATP-binding</keyword>
<comment type="cofactor">
    <cofactor evidence="1">
        <name>Mg(2+)</name>
        <dbReference type="ChEBI" id="CHEBI:18420"/>
    </cofactor>
</comment>
<dbReference type="Gene3D" id="3.10.20.30">
    <property type="match status" value="1"/>
</dbReference>
<dbReference type="PANTHER" id="PTHR23305">
    <property type="entry name" value="OBG GTPASE FAMILY"/>
    <property type="match status" value="1"/>
</dbReference>
<evidence type="ECO:0000256" key="1">
    <source>
        <dbReference type="ARBA" id="ARBA00001946"/>
    </source>
</evidence>
<dbReference type="PANTHER" id="PTHR23305:SF18">
    <property type="entry name" value="OBG-TYPE G DOMAIN-CONTAINING PROTEIN"/>
    <property type="match status" value="1"/>
</dbReference>
<dbReference type="Pfam" id="PF06071">
    <property type="entry name" value="YchF-GTPase_C"/>
    <property type="match status" value="1"/>
</dbReference>
<evidence type="ECO:0000256" key="4">
    <source>
        <dbReference type="ARBA" id="ARBA00022840"/>
    </source>
</evidence>
<accession>A0A382S575</accession>
<dbReference type="AlphaFoldDB" id="A0A382S575"/>
<reference evidence="7" key="1">
    <citation type="submission" date="2018-05" db="EMBL/GenBank/DDBJ databases">
        <authorList>
            <person name="Lanie J.A."/>
            <person name="Ng W.-L."/>
            <person name="Kazmierczak K.M."/>
            <person name="Andrzejewski T.M."/>
            <person name="Davidsen T.M."/>
            <person name="Wayne K.J."/>
            <person name="Tettelin H."/>
            <person name="Glass J.I."/>
            <person name="Rusch D."/>
            <person name="Podicherti R."/>
            <person name="Tsui H.-C.T."/>
            <person name="Winkler M.E."/>
        </authorList>
    </citation>
    <scope>NUCLEOTIDE SEQUENCE</scope>
</reference>
<dbReference type="GO" id="GO:0005524">
    <property type="term" value="F:ATP binding"/>
    <property type="evidence" value="ECO:0007669"/>
    <property type="project" value="UniProtKB-KW"/>
</dbReference>
<evidence type="ECO:0008006" key="8">
    <source>
        <dbReference type="Google" id="ProtNLM"/>
    </source>
</evidence>
<evidence type="ECO:0000256" key="2">
    <source>
        <dbReference type="ARBA" id="ARBA00022723"/>
    </source>
</evidence>
<dbReference type="SUPFAM" id="SSF81271">
    <property type="entry name" value="TGS-like"/>
    <property type="match status" value="1"/>
</dbReference>
<dbReference type="InterPro" id="IPR023192">
    <property type="entry name" value="TGS-like_dom_sf"/>
</dbReference>
<feature type="non-terminal residue" evidence="7">
    <location>
        <position position="1"/>
    </location>
</feature>
<protein>
    <recommendedName>
        <fullName evidence="8">TGS domain-containing protein</fullName>
    </recommendedName>
</protein>
<dbReference type="InterPro" id="IPR031167">
    <property type="entry name" value="G_OBG"/>
</dbReference>
<dbReference type="Gene3D" id="3.40.50.300">
    <property type="entry name" value="P-loop containing nucleotide triphosphate hydrolases"/>
    <property type="match status" value="1"/>
</dbReference>
<dbReference type="EMBL" id="UINC01126496">
    <property type="protein sequence ID" value="SVD05010.1"/>
    <property type="molecule type" value="Genomic_DNA"/>
</dbReference>
<dbReference type="PROSITE" id="PS51710">
    <property type="entry name" value="G_OBG"/>
    <property type="match status" value="1"/>
</dbReference>